<dbReference type="OrthoDB" id="9792992at2"/>
<keyword evidence="1" id="KW-1133">Transmembrane helix</keyword>
<dbReference type="Proteomes" id="UP000248198">
    <property type="component" value="Unassembled WGS sequence"/>
</dbReference>
<gene>
    <name evidence="3" type="ORF">B0O44_110101</name>
</gene>
<organism evidence="3 4">
    <name type="scientific">Pedobacter nutrimenti</name>
    <dbReference type="NCBI Taxonomy" id="1241337"/>
    <lineage>
        <taxon>Bacteria</taxon>
        <taxon>Pseudomonadati</taxon>
        <taxon>Bacteroidota</taxon>
        <taxon>Sphingobacteriia</taxon>
        <taxon>Sphingobacteriales</taxon>
        <taxon>Sphingobacteriaceae</taxon>
        <taxon>Pedobacter</taxon>
    </lineage>
</organism>
<evidence type="ECO:0000256" key="1">
    <source>
        <dbReference type="SAM" id="Phobius"/>
    </source>
</evidence>
<feature type="transmembrane region" description="Helical" evidence="1">
    <location>
        <begin position="92"/>
        <end position="111"/>
    </location>
</feature>
<feature type="transmembrane region" description="Helical" evidence="1">
    <location>
        <begin position="30"/>
        <end position="45"/>
    </location>
</feature>
<feature type="transmembrane region" description="Helical" evidence="1">
    <location>
        <begin position="131"/>
        <end position="153"/>
    </location>
</feature>
<name>A0A318U8D9_9SPHI</name>
<reference evidence="3 4" key="1">
    <citation type="submission" date="2018-06" db="EMBL/GenBank/DDBJ databases">
        <title>Genomic Encyclopedia of Archaeal and Bacterial Type Strains, Phase II (KMG-II): from individual species to whole genera.</title>
        <authorList>
            <person name="Goeker M."/>
        </authorList>
    </citation>
    <scope>NUCLEOTIDE SEQUENCE [LARGE SCALE GENOMIC DNA]</scope>
    <source>
        <strain evidence="3 4">DSM 27372</strain>
    </source>
</reference>
<dbReference type="EMBL" id="QKLU01000010">
    <property type="protein sequence ID" value="PYF69461.1"/>
    <property type="molecule type" value="Genomic_DNA"/>
</dbReference>
<dbReference type="Pfam" id="PF06580">
    <property type="entry name" value="His_kinase"/>
    <property type="match status" value="1"/>
</dbReference>
<keyword evidence="1" id="KW-0812">Transmembrane</keyword>
<dbReference type="InterPro" id="IPR010559">
    <property type="entry name" value="Sig_transdc_His_kin_internal"/>
</dbReference>
<keyword evidence="3" id="KW-0418">Kinase</keyword>
<evidence type="ECO:0000313" key="3">
    <source>
        <dbReference type="EMBL" id="PYF69461.1"/>
    </source>
</evidence>
<dbReference type="RefSeq" id="WP_110834419.1">
    <property type="nucleotide sequence ID" value="NZ_QKLU01000010.1"/>
</dbReference>
<keyword evidence="3" id="KW-0808">Transferase</keyword>
<dbReference type="InterPro" id="IPR050640">
    <property type="entry name" value="Bact_2-comp_sensor_kinase"/>
</dbReference>
<dbReference type="GO" id="GO:0000155">
    <property type="term" value="F:phosphorelay sensor kinase activity"/>
    <property type="evidence" value="ECO:0007669"/>
    <property type="project" value="InterPro"/>
</dbReference>
<feature type="domain" description="Signal transduction histidine kinase internal region" evidence="2">
    <location>
        <begin position="174"/>
        <end position="248"/>
    </location>
</feature>
<evidence type="ECO:0000259" key="2">
    <source>
        <dbReference type="Pfam" id="PF06580"/>
    </source>
</evidence>
<comment type="caution">
    <text evidence="3">The sequence shown here is derived from an EMBL/GenBank/DDBJ whole genome shotgun (WGS) entry which is preliminary data.</text>
</comment>
<dbReference type="GO" id="GO:0016020">
    <property type="term" value="C:membrane"/>
    <property type="evidence" value="ECO:0007669"/>
    <property type="project" value="InterPro"/>
</dbReference>
<keyword evidence="4" id="KW-1185">Reference proteome</keyword>
<proteinExistence type="predicted"/>
<accession>A0A318U8D9</accession>
<sequence>MIKEEITRGENFGQHQSLFADFFTGRRFKILRHLLLLGLFVLLVSEDNGEYKVQGNTLYGIQLLALIWFVTFLYLNMYVLVPRLLFKGRLPAYLLGATALLGLSFFLVAWADVQLNFYRHIPKKTPENALYSFLKFVLVFGIILAASTCIKLFQRWVKDVERISKLQSLTLKHELHQLKSQINPHFLFNTLNNAHILTKTDPSRASFVLLNLSDLLRYQIYNCGNEKVALRADIGFIEDFLNLEKIRRDLFRFEIGWEGDQTNMMIPPLLFIPFVENAVKHNHDSEKASYVNLKFKLERNRLLFSCINSKPVKKSKAHSMYSGFGLLNIRRRLSLLFPDRHTLFIEELPLTYEVKLELNL</sequence>
<dbReference type="AlphaFoldDB" id="A0A318U8D9"/>
<dbReference type="PANTHER" id="PTHR34220:SF7">
    <property type="entry name" value="SENSOR HISTIDINE KINASE YPDA"/>
    <property type="match status" value="1"/>
</dbReference>
<dbReference type="PANTHER" id="PTHR34220">
    <property type="entry name" value="SENSOR HISTIDINE KINASE YPDA"/>
    <property type="match status" value="1"/>
</dbReference>
<evidence type="ECO:0000313" key="4">
    <source>
        <dbReference type="Proteomes" id="UP000248198"/>
    </source>
</evidence>
<protein>
    <submittedName>
        <fullName evidence="3">Histidine kinase</fullName>
    </submittedName>
</protein>
<keyword evidence="1" id="KW-0472">Membrane</keyword>
<feature type="transmembrane region" description="Helical" evidence="1">
    <location>
        <begin position="57"/>
        <end position="80"/>
    </location>
</feature>